<protein>
    <recommendedName>
        <fullName evidence="3">DUF2642 domain-containing protein</fullName>
    </recommendedName>
</protein>
<dbReference type="EMBL" id="CP003043">
    <property type="protein sequence ID" value="AFR99651.1"/>
    <property type="molecule type" value="Genomic_DNA"/>
</dbReference>
<dbReference type="AlphaFoldDB" id="J9W1R9"/>
<reference evidence="1 2" key="1">
    <citation type="journal article" date="2012" name="J. Biotechnol.">
        <title>Insights into the completely annotated genome of Lactobacillus buchneri CD034, a strain isolated from stable grass silage.</title>
        <authorList>
            <person name="Heinl S."/>
            <person name="Wibberg D."/>
            <person name="Eikmeyer F."/>
            <person name="Szczepanowski R."/>
            <person name="Blom J."/>
            <person name="Linke B."/>
            <person name="Goesmann A."/>
            <person name="Grabherr R."/>
            <person name="Schwab H."/>
            <person name="Puhler A."/>
            <person name="Schluter A."/>
        </authorList>
    </citation>
    <scope>NUCLEOTIDE SEQUENCE [LARGE SCALE GENOMIC DNA]</scope>
    <source>
        <strain evidence="1 2">CD034</strain>
    </source>
</reference>
<evidence type="ECO:0008006" key="3">
    <source>
        <dbReference type="Google" id="ProtNLM"/>
    </source>
</evidence>
<accession>J9W1R9</accession>
<sequence>MTMLTIATKEISNELMNAYKNKKLVRIQTGDGTLTGSVAAVNDDQAFIERPAKGVTVVKLGSIDHVQVLN</sequence>
<dbReference type="HOGENOM" id="CLU_204543_0_0_9"/>
<name>J9W1R9_LENBU</name>
<evidence type="ECO:0000313" key="2">
    <source>
        <dbReference type="Proteomes" id="UP000007332"/>
    </source>
</evidence>
<organism evidence="1 2">
    <name type="scientific">Lentilactobacillus buchneri subsp. silagei CD034</name>
    <dbReference type="NCBI Taxonomy" id="1071400"/>
    <lineage>
        <taxon>Bacteria</taxon>
        <taxon>Bacillati</taxon>
        <taxon>Bacillota</taxon>
        <taxon>Bacilli</taxon>
        <taxon>Lactobacillales</taxon>
        <taxon>Lactobacillaceae</taxon>
        <taxon>Lentilactobacillus</taxon>
        <taxon>Lentilactobacillus buchneri subsp. silagei</taxon>
    </lineage>
</organism>
<dbReference type="Proteomes" id="UP000007332">
    <property type="component" value="Chromosome"/>
</dbReference>
<dbReference type="PATRIC" id="fig|1071400.3.peg.545"/>
<evidence type="ECO:0000313" key="1">
    <source>
        <dbReference type="EMBL" id="AFR99651.1"/>
    </source>
</evidence>
<proteinExistence type="predicted"/>
<dbReference type="KEGG" id="lbn:LBUCD034_0554"/>
<dbReference type="eggNOG" id="ENOG5030AK8">
    <property type="taxonomic scope" value="Bacteria"/>
</dbReference>
<gene>
    <name evidence="1" type="ORF">LBUCD034_0554</name>
</gene>
<keyword evidence="2" id="KW-1185">Reference proteome</keyword>